<evidence type="ECO:0000313" key="1">
    <source>
        <dbReference type="EMBL" id="KAK7387932.1"/>
    </source>
</evidence>
<accession>A0AAN9S2H5</accession>
<dbReference type="AlphaFoldDB" id="A0AAN9S2H5"/>
<reference evidence="1 2" key="1">
    <citation type="submission" date="2024-01" db="EMBL/GenBank/DDBJ databases">
        <title>The genomes of 5 underutilized Papilionoideae crops provide insights into root nodulation and disease resistanc.</title>
        <authorList>
            <person name="Jiang F."/>
        </authorList>
    </citation>
    <scope>NUCLEOTIDE SEQUENCE [LARGE SCALE GENOMIC DNA]</scope>
    <source>
        <strain evidence="1">DUOXIRENSHENG_FW03</strain>
        <tissue evidence="1">Leaves</tissue>
    </source>
</reference>
<proteinExistence type="predicted"/>
<dbReference type="Proteomes" id="UP001386955">
    <property type="component" value="Unassembled WGS sequence"/>
</dbReference>
<protein>
    <submittedName>
        <fullName evidence="1">Uncharacterized protein</fullName>
    </submittedName>
</protein>
<comment type="caution">
    <text evidence="1">The sequence shown here is derived from an EMBL/GenBank/DDBJ whole genome shotgun (WGS) entry which is preliminary data.</text>
</comment>
<evidence type="ECO:0000313" key="2">
    <source>
        <dbReference type="Proteomes" id="UP001386955"/>
    </source>
</evidence>
<organism evidence="1 2">
    <name type="scientific">Psophocarpus tetragonolobus</name>
    <name type="common">Winged bean</name>
    <name type="synonym">Dolichos tetragonolobus</name>
    <dbReference type="NCBI Taxonomy" id="3891"/>
    <lineage>
        <taxon>Eukaryota</taxon>
        <taxon>Viridiplantae</taxon>
        <taxon>Streptophyta</taxon>
        <taxon>Embryophyta</taxon>
        <taxon>Tracheophyta</taxon>
        <taxon>Spermatophyta</taxon>
        <taxon>Magnoliopsida</taxon>
        <taxon>eudicotyledons</taxon>
        <taxon>Gunneridae</taxon>
        <taxon>Pentapetalae</taxon>
        <taxon>rosids</taxon>
        <taxon>fabids</taxon>
        <taxon>Fabales</taxon>
        <taxon>Fabaceae</taxon>
        <taxon>Papilionoideae</taxon>
        <taxon>50 kb inversion clade</taxon>
        <taxon>NPAAA clade</taxon>
        <taxon>indigoferoid/millettioid clade</taxon>
        <taxon>Phaseoleae</taxon>
        <taxon>Psophocarpus</taxon>
    </lineage>
</organism>
<name>A0AAN9S2H5_PSOTE</name>
<gene>
    <name evidence="1" type="ORF">VNO78_22731</name>
</gene>
<keyword evidence="2" id="KW-1185">Reference proteome</keyword>
<dbReference type="EMBL" id="JAYMYS010000006">
    <property type="protein sequence ID" value="KAK7387932.1"/>
    <property type="molecule type" value="Genomic_DNA"/>
</dbReference>
<sequence length="101" mass="11895">MNRMRSCYSMERNGDLQKFCSWVPRRFWSRVLLVIQFAIDTFKMPKVPSFPSSCVSNDPYLGRTEPEQSVLSFPNHIAPRIKINVCPFSLQLLFSLYIMRE</sequence>